<name>A0ABQ8Z2Q1_9EUKA</name>
<sequence>MLDLPDKLKYKNKSIKQLQELKKSYEKKLKSQQKQKTKSSNKKRKKNKKDKVYETEDHEQSNQFNLENLDEDYQISKNNLGDEEMSGNNNNPIAMIDSENTSGNNSSGSGNDNSSDGSNNPEQGISHDLLPFNSVYSSIQEKVKSQFTNKSDHEIFNNKFFVPDFDLIENNKRNQIMYSILVNLVAFNVCQQEKIDRIFEYLINSQNQIQKKNDEATPKHYDKERNELVVDYLFSQDYPFVVEKFLDEVREIEVYDDKINDNILVKKDPDILVAVSTYRNRINTLRSRYIYTYLKARYKNRENDNSTLPDFPVQTIFINQRISNKGEQNTTPYEKLKTYMFNYNNTTLRKFKGRNRTNFIIQTFEEFRKKFVNNLQK</sequence>
<evidence type="ECO:0000313" key="3">
    <source>
        <dbReference type="Proteomes" id="UP001150062"/>
    </source>
</evidence>
<dbReference type="EMBL" id="JAOAOG010000067">
    <property type="protein sequence ID" value="KAJ6251165.1"/>
    <property type="molecule type" value="Genomic_DNA"/>
</dbReference>
<evidence type="ECO:0000313" key="2">
    <source>
        <dbReference type="EMBL" id="KAJ6251165.1"/>
    </source>
</evidence>
<accession>A0ABQ8Z2Q1</accession>
<proteinExistence type="predicted"/>
<feature type="compositionally biased region" description="Basic residues" evidence="1">
    <location>
        <begin position="30"/>
        <end position="49"/>
    </location>
</feature>
<feature type="compositionally biased region" description="Basic and acidic residues" evidence="1">
    <location>
        <begin position="50"/>
        <end position="60"/>
    </location>
</feature>
<gene>
    <name evidence="2" type="ORF">M0813_15252</name>
</gene>
<comment type="caution">
    <text evidence="2">The sequence shown here is derived from an EMBL/GenBank/DDBJ whole genome shotgun (WGS) entry which is preliminary data.</text>
</comment>
<feature type="region of interest" description="Disordered" evidence="1">
    <location>
        <begin position="26"/>
        <end position="128"/>
    </location>
</feature>
<reference evidence="2" key="1">
    <citation type="submission" date="2022-08" db="EMBL/GenBank/DDBJ databases">
        <title>Novel sulfate-reducing endosymbionts in the free-living metamonad Anaeramoeba.</title>
        <authorList>
            <person name="Jerlstrom-Hultqvist J."/>
            <person name="Cepicka I."/>
            <person name="Gallot-Lavallee L."/>
            <person name="Salas-Leiva D."/>
            <person name="Curtis B.A."/>
            <person name="Zahonova K."/>
            <person name="Pipaliya S."/>
            <person name="Dacks J."/>
            <person name="Roger A.J."/>
        </authorList>
    </citation>
    <scope>NUCLEOTIDE SEQUENCE</scope>
    <source>
        <strain evidence="2">Schooner1</strain>
    </source>
</reference>
<feature type="compositionally biased region" description="Low complexity" evidence="1">
    <location>
        <begin position="102"/>
        <end position="120"/>
    </location>
</feature>
<dbReference type="Proteomes" id="UP001150062">
    <property type="component" value="Unassembled WGS sequence"/>
</dbReference>
<keyword evidence="3" id="KW-1185">Reference proteome</keyword>
<evidence type="ECO:0000256" key="1">
    <source>
        <dbReference type="SAM" id="MobiDB-lite"/>
    </source>
</evidence>
<organism evidence="2 3">
    <name type="scientific">Anaeramoeba flamelloides</name>
    <dbReference type="NCBI Taxonomy" id="1746091"/>
    <lineage>
        <taxon>Eukaryota</taxon>
        <taxon>Metamonada</taxon>
        <taxon>Anaeramoebidae</taxon>
        <taxon>Anaeramoeba</taxon>
    </lineage>
</organism>
<protein>
    <submittedName>
        <fullName evidence="2">Uncharacterized protein</fullName>
    </submittedName>
</protein>